<proteinExistence type="predicted"/>
<sequence>MNHLENARSEHMTNKEMCKLKNINEREVYKEFGKEICGSCINDKGDCESKDCDTAYKNWLEKDAER</sequence>
<protein>
    <submittedName>
        <fullName evidence="1">Putative phage protein (Modular protein)</fullName>
    </submittedName>
</protein>
<gene>
    <name evidence="2" type="ORF">BN1095_990002</name>
    <name evidence="1" type="ORF">BN1096_1020002</name>
</gene>
<name>A0A068ZWC4_CLODI</name>
<dbReference type="EMBL" id="LK933544">
    <property type="protein sequence ID" value="CDT82989.1"/>
    <property type="molecule type" value="Genomic_DNA"/>
</dbReference>
<dbReference type="AlphaFoldDB" id="A0A068ZWC4"/>
<evidence type="ECO:0000313" key="1">
    <source>
        <dbReference type="EMBL" id="CDS82737.1"/>
    </source>
</evidence>
<evidence type="ECO:0000313" key="2">
    <source>
        <dbReference type="EMBL" id="CDT82989.1"/>
    </source>
</evidence>
<reference evidence="1" key="1">
    <citation type="submission" date="2014-07" db="EMBL/GenBank/DDBJ databases">
        <authorList>
            <person name="Monot Marc"/>
        </authorList>
    </citation>
    <scope>NUCLEOTIDE SEQUENCE</scope>
    <source>
        <strain evidence="2">7032989</strain>
    </source>
</reference>
<dbReference type="EMBL" id="LK932446">
    <property type="protein sequence ID" value="CDS82737.1"/>
    <property type="molecule type" value="Genomic_DNA"/>
</dbReference>
<accession>A0A068ZWC4</accession>
<organism evidence="1">
    <name type="scientific">Clostridioides difficile</name>
    <name type="common">Peptoclostridium difficile</name>
    <dbReference type="NCBI Taxonomy" id="1496"/>
    <lineage>
        <taxon>Bacteria</taxon>
        <taxon>Bacillati</taxon>
        <taxon>Bacillota</taxon>
        <taxon>Clostridia</taxon>
        <taxon>Peptostreptococcales</taxon>
        <taxon>Peptostreptococcaceae</taxon>
        <taxon>Clostridioides</taxon>
    </lineage>
</organism>